<feature type="region of interest" description="Disordered" evidence="1">
    <location>
        <begin position="68"/>
        <end position="88"/>
    </location>
</feature>
<evidence type="ECO:0000313" key="3">
    <source>
        <dbReference type="Proteomes" id="UP001627154"/>
    </source>
</evidence>
<protein>
    <submittedName>
        <fullName evidence="2">Uncharacterized protein</fullName>
    </submittedName>
</protein>
<dbReference type="AlphaFoldDB" id="A0ABD2WI58"/>
<accession>A0ABD2WI58</accession>
<dbReference type="Proteomes" id="UP001627154">
    <property type="component" value="Unassembled WGS sequence"/>
</dbReference>
<keyword evidence="3" id="KW-1185">Reference proteome</keyword>
<feature type="compositionally biased region" description="Polar residues" evidence="1">
    <location>
        <begin position="76"/>
        <end position="85"/>
    </location>
</feature>
<proteinExistence type="predicted"/>
<reference evidence="2 3" key="1">
    <citation type="journal article" date="2024" name="bioRxiv">
        <title>A reference genome for Trichogramma kaykai: A tiny desert-dwelling parasitoid wasp with competing sex-ratio distorters.</title>
        <authorList>
            <person name="Culotta J."/>
            <person name="Lindsey A.R."/>
        </authorList>
    </citation>
    <scope>NUCLEOTIDE SEQUENCE [LARGE SCALE GENOMIC DNA]</scope>
    <source>
        <strain evidence="2 3">KSX58</strain>
    </source>
</reference>
<sequence length="186" mass="21349">MYANMRLKRVKNLFCHSCRQKKGEGPPGFSSLQKKVVFVYFYSNLLILKILFTKYTGQLPGRRIPQHRKRAGATPFETNDVSSATHTRRPQRTIYLTPNVASFGTRKRQRVHLLLLRRLLFICVANSNNLFDLFSRFSSSFAGVNLCRIIGIATRSYAESNVNHTINVHSTTRTSKIHNEFREAAV</sequence>
<evidence type="ECO:0000313" key="2">
    <source>
        <dbReference type="EMBL" id="KAL3392768.1"/>
    </source>
</evidence>
<gene>
    <name evidence="2" type="ORF">TKK_012806</name>
</gene>
<organism evidence="2 3">
    <name type="scientific">Trichogramma kaykai</name>
    <dbReference type="NCBI Taxonomy" id="54128"/>
    <lineage>
        <taxon>Eukaryota</taxon>
        <taxon>Metazoa</taxon>
        <taxon>Ecdysozoa</taxon>
        <taxon>Arthropoda</taxon>
        <taxon>Hexapoda</taxon>
        <taxon>Insecta</taxon>
        <taxon>Pterygota</taxon>
        <taxon>Neoptera</taxon>
        <taxon>Endopterygota</taxon>
        <taxon>Hymenoptera</taxon>
        <taxon>Apocrita</taxon>
        <taxon>Proctotrupomorpha</taxon>
        <taxon>Chalcidoidea</taxon>
        <taxon>Trichogrammatidae</taxon>
        <taxon>Trichogramma</taxon>
    </lineage>
</organism>
<evidence type="ECO:0000256" key="1">
    <source>
        <dbReference type="SAM" id="MobiDB-lite"/>
    </source>
</evidence>
<name>A0ABD2WI58_9HYME</name>
<dbReference type="EMBL" id="JBJJXI010000102">
    <property type="protein sequence ID" value="KAL3392768.1"/>
    <property type="molecule type" value="Genomic_DNA"/>
</dbReference>
<comment type="caution">
    <text evidence="2">The sequence shown here is derived from an EMBL/GenBank/DDBJ whole genome shotgun (WGS) entry which is preliminary data.</text>
</comment>